<dbReference type="GO" id="GO:0042254">
    <property type="term" value="P:ribosome biogenesis"/>
    <property type="evidence" value="ECO:0007669"/>
    <property type="project" value="InterPro"/>
</dbReference>
<gene>
    <name evidence="1" type="ORF">OXX778_LOCUS16111</name>
</gene>
<protein>
    <submittedName>
        <fullName evidence="1">Uncharacterized protein</fullName>
    </submittedName>
</protein>
<dbReference type="EMBL" id="CAJNOC010003721">
    <property type="protein sequence ID" value="CAF0995006.1"/>
    <property type="molecule type" value="Genomic_DNA"/>
</dbReference>
<dbReference type="GO" id="GO:0030692">
    <property type="term" value="C:Noc4p-Nop14p complex"/>
    <property type="evidence" value="ECO:0007669"/>
    <property type="project" value="TreeGrafter"/>
</dbReference>
<dbReference type="GO" id="GO:0032040">
    <property type="term" value="C:small-subunit processome"/>
    <property type="evidence" value="ECO:0007669"/>
    <property type="project" value="TreeGrafter"/>
</dbReference>
<dbReference type="AlphaFoldDB" id="A0A814G9R5"/>
<reference evidence="1" key="1">
    <citation type="submission" date="2021-02" db="EMBL/GenBank/DDBJ databases">
        <authorList>
            <person name="Nowell W R."/>
        </authorList>
    </citation>
    <scope>NUCLEOTIDE SEQUENCE</scope>
    <source>
        <strain evidence="1">Ploen Becks lab</strain>
    </source>
</reference>
<dbReference type="Proteomes" id="UP000663879">
    <property type="component" value="Unassembled WGS sequence"/>
</dbReference>
<organism evidence="1 2">
    <name type="scientific">Brachionus calyciflorus</name>
    <dbReference type="NCBI Taxonomy" id="104777"/>
    <lineage>
        <taxon>Eukaryota</taxon>
        <taxon>Metazoa</taxon>
        <taxon>Spiralia</taxon>
        <taxon>Gnathifera</taxon>
        <taxon>Rotifera</taxon>
        <taxon>Eurotatoria</taxon>
        <taxon>Monogononta</taxon>
        <taxon>Pseudotrocha</taxon>
        <taxon>Ploima</taxon>
        <taxon>Brachionidae</taxon>
        <taxon>Brachionus</taxon>
    </lineage>
</organism>
<evidence type="ECO:0000313" key="2">
    <source>
        <dbReference type="Proteomes" id="UP000663879"/>
    </source>
</evidence>
<evidence type="ECO:0000313" key="1">
    <source>
        <dbReference type="EMBL" id="CAF0995006.1"/>
    </source>
</evidence>
<sequence>MDPNSDFNQKREYKIRFEEMMQREYDLVIKWINYKKERDREARYFKKIQELYNYILAKTTDEFDMFKKNVKNLNSDQKYRLWMHQCVYDLKQLLLNYLKNDTTKSPKFASVKIASLNVDENEEMRHIPQVLIKSLVDAVLKTEMKDKLIKRMKYFMSLNGLRYFTILENIVNLFSVTPGLVKEEKKKSVPKPLHDLDMDLDGIDIKISEEKENLVANSKVIQQDGHRKLFNDCFVNLLKHQLSPNLYKKLLIKLPEKLIPKMTNPLMLSDFLTNSYNLDGLLSVLALNTLFILINSYNL</sequence>
<name>A0A814G9R5_9BILA</name>
<keyword evidence="2" id="KW-1185">Reference proteome</keyword>
<proteinExistence type="predicted"/>
<dbReference type="PANTHER" id="PTHR12455:SF0">
    <property type="entry name" value="NUCLEOLAR COMPLEX PROTEIN 4 HOMOLOG"/>
    <property type="match status" value="1"/>
</dbReference>
<accession>A0A814G9R5</accession>
<dbReference type="OrthoDB" id="10263185at2759"/>
<dbReference type="InterPro" id="IPR027193">
    <property type="entry name" value="Noc4"/>
</dbReference>
<dbReference type="PANTHER" id="PTHR12455">
    <property type="entry name" value="NUCLEOLAR COMPLEX PROTEIN 4"/>
    <property type="match status" value="1"/>
</dbReference>
<comment type="caution">
    <text evidence="1">The sequence shown here is derived from an EMBL/GenBank/DDBJ whole genome shotgun (WGS) entry which is preliminary data.</text>
</comment>